<sequence>MNRKRSLARTGTAILAAGLAAGALSACSQNSSAGSSQTGDGTGTINVWAHQGQDSEIAVMQAAVSSFNSSQSKIKVNLRLISSDTYTSTITNTPKDKLPDVMEMDGPTLASYVYNQKLSPLKQYVSASTVSNATDGSTAEGTYNGDLYGLAMYDSGLGLYGNKKLLDAAGVAYPKSAADAWTADQFTTAVKALASKSPAGKSLDVNESSLGNEWATYAFSPLVESAGGGLIKDNKADGTLNSSASVKALTTVQGWKPYVDSNADGNAFPNGRVALAWGGHWNYPTYSKALGSDLVALPLPNFGGGTKTDAGSWTFGISSGTKNGKAAGAFLDALLSDRNVKAMTDANGAPPATKSALAADKLYQPGGALALWGDQLNHACPATAVTPSCIAVYRPVTPGYPTITAKFAGALSAIWGGSDAKTQLDNAAKAIDQAYTDNSNYQ</sequence>
<protein>
    <submittedName>
        <fullName evidence="5">Extracellular solute-binding protein</fullName>
    </submittedName>
</protein>
<organism evidence="5 6">
    <name type="scientific">Arthrobacter terricola</name>
    <dbReference type="NCBI Taxonomy" id="2547396"/>
    <lineage>
        <taxon>Bacteria</taxon>
        <taxon>Bacillati</taxon>
        <taxon>Actinomycetota</taxon>
        <taxon>Actinomycetes</taxon>
        <taxon>Micrococcales</taxon>
        <taxon>Micrococcaceae</taxon>
        <taxon>Arthrobacter</taxon>
    </lineage>
</organism>
<dbReference type="GO" id="GO:1901982">
    <property type="term" value="F:maltose binding"/>
    <property type="evidence" value="ECO:0007669"/>
    <property type="project" value="TreeGrafter"/>
</dbReference>
<dbReference type="PANTHER" id="PTHR30061">
    <property type="entry name" value="MALTOSE-BINDING PERIPLASMIC PROTEIN"/>
    <property type="match status" value="1"/>
</dbReference>
<evidence type="ECO:0000256" key="1">
    <source>
        <dbReference type="ARBA" id="ARBA00008520"/>
    </source>
</evidence>
<comment type="similarity">
    <text evidence="1">Belongs to the bacterial solute-binding protein 1 family.</text>
</comment>
<feature type="chain" id="PRO_5020780400" evidence="4">
    <location>
        <begin position="34"/>
        <end position="442"/>
    </location>
</feature>
<keyword evidence="3 4" id="KW-0732">Signal</keyword>
<keyword evidence="2" id="KW-0813">Transport</keyword>
<dbReference type="AlphaFoldDB" id="A0A4R5K8Q6"/>
<dbReference type="EMBL" id="SMRU01000032">
    <property type="protein sequence ID" value="TDF91192.1"/>
    <property type="molecule type" value="Genomic_DNA"/>
</dbReference>
<dbReference type="GO" id="GO:0055052">
    <property type="term" value="C:ATP-binding cassette (ABC) transporter complex, substrate-binding subunit-containing"/>
    <property type="evidence" value="ECO:0007669"/>
    <property type="project" value="TreeGrafter"/>
</dbReference>
<evidence type="ECO:0000256" key="4">
    <source>
        <dbReference type="SAM" id="SignalP"/>
    </source>
</evidence>
<dbReference type="GO" id="GO:0042956">
    <property type="term" value="P:maltodextrin transmembrane transport"/>
    <property type="evidence" value="ECO:0007669"/>
    <property type="project" value="TreeGrafter"/>
</dbReference>
<dbReference type="PANTHER" id="PTHR30061:SF50">
    <property type="entry name" value="MALTOSE_MALTODEXTRIN-BINDING PERIPLASMIC PROTEIN"/>
    <property type="match status" value="1"/>
</dbReference>
<name>A0A4R5K8Q6_9MICC</name>
<evidence type="ECO:0000256" key="3">
    <source>
        <dbReference type="ARBA" id="ARBA00022729"/>
    </source>
</evidence>
<dbReference type="RefSeq" id="WP_133206299.1">
    <property type="nucleotide sequence ID" value="NZ_SMRU01000032.1"/>
</dbReference>
<reference evidence="5 6" key="1">
    <citation type="submission" date="2019-03" db="EMBL/GenBank/DDBJ databases">
        <title>Whole genome sequence of Arthrobacter sp JH1-1.</title>
        <authorList>
            <person name="Trinh H.N."/>
        </authorList>
    </citation>
    <scope>NUCLEOTIDE SEQUENCE [LARGE SCALE GENOMIC DNA]</scope>
    <source>
        <strain evidence="5 6">JH1-1</strain>
    </source>
</reference>
<keyword evidence="6" id="KW-1185">Reference proteome</keyword>
<dbReference type="InterPro" id="IPR006059">
    <property type="entry name" value="SBP"/>
</dbReference>
<dbReference type="GO" id="GO:0015768">
    <property type="term" value="P:maltose transport"/>
    <property type="evidence" value="ECO:0007669"/>
    <property type="project" value="TreeGrafter"/>
</dbReference>
<gene>
    <name evidence="5" type="ORF">E1809_21525</name>
</gene>
<evidence type="ECO:0000313" key="6">
    <source>
        <dbReference type="Proteomes" id="UP000295511"/>
    </source>
</evidence>
<dbReference type="PROSITE" id="PS51257">
    <property type="entry name" value="PROKAR_LIPOPROTEIN"/>
    <property type="match status" value="1"/>
</dbReference>
<proteinExistence type="inferred from homology"/>
<dbReference type="OrthoDB" id="9762335at2"/>
<evidence type="ECO:0000256" key="2">
    <source>
        <dbReference type="ARBA" id="ARBA00022448"/>
    </source>
</evidence>
<dbReference type="Gene3D" id="3.40.190.10">
    <property type="entry name" value="Periplasmic binding protein-like II"/>
    <property type="match status" value="1"/>
</dbReference>
<accession>A0A4R5K8Q6</accession>
<feature type="signal peptide" evidence="4">
    <location>
        <begin position="1"/>
        <end position="33"/>
    </location>
</feature>
<dbReference type="Pfam" id="PF13416">
    <property type="entry name" value="SBP_bac_8"/>
    <property type="match status" value="1"/>
</dbReference>
<dbReference type="SUPFAM" id="SSF53850">
    <property type="entry name" value="Periplasmic binding protein-like II"/>
    <property type="match status" value="1"/>
</dbReference>
<evidence type="ECO:0000313" key="5">
    <source>
        <dbReference type="EMBL" id="TDF91192.1"/>
    </source>
</evidence>
<dbReference type="Proteomes" id="UP000295511">
    <property type="component" value="Unassembled WGS sequence"/>
</dbReference>
<comment type="caution">
    <text evidence="5">The sequence shown here is derived from an EMBL/GenBank/DDBJ whole genome shotgun (WGS) entry which is preliminary data.</text>
</comment>